<feature type="domain" description="UDP-glucose/GDP-mannose dehydrogenase C-terminal" evidence="3">
    <location>
        <begin position="327"/>
        <end position="423"/>
    </location>
</feature>
<accession>A0A381S6N1</accession>
<dbReference type="SUPFAM" id="SSF48179">
    <property type="entry name" value="6-phosphogluconate dehydrogenase C-terminal domain-like"/>
    <property type="match status" value="1"/>
</dbReference>
<dbReference type="InterPro" id="IPR017476">
    <property type="entry name" value="UDP-Glc/GDP-Man"/>
</dbReference>
<dbReference type="InterPro" id="IPR001732">
    <property type="entry name" value="UDP-Glc/GDP-Man_DH_N"/>
</dbReference>
<keyword evidence="1" id="KW-0560">Oxidoreductase</keyword>
<dbReference type="PIRSF" id="PIRSF000124">
    <property type="entry name" value="UDPglc_GDPman_dh"/>
    <property type="match status" value="1"/>
</dbReference>
<dbReference type="NCBIfam" id="TIGR03026">
    <property type="entry name" value="NDP-sugDHase"/>
    <property type="match status" value="1"/>
</dbReference>
<dbReference type="GO" id="GO:0016628">
    <property type="term" value="F:oxidoreductase activity, acting on the CH-CH group of donors, NAD or NADP as acceptor"/>
    <property type="evidence" value="ECO:0007669"/>
    <property type="project" value="InterPro"/>
</dbReference>
<dbReference type="InterPro" id="IPR036220">
    <property type="entry name" value="UDP-Glc/GDP-Man_DH_C_sf"/>
</dbReference>
<dbReference type="InterPro" id="IPR036291">
    <property type="entry name" value="NAD(P)-bd_dom_sf"/>
</dbReference>
<dbReference type="Pfam" id="PF03720">
    <property type="entry name" value="UDPG_MGDP_dh_C"/>
    <property type="match status" value="1"/>
</dbReference>
<sequence>MSLYNKINNKEANIGVIGLGYVGLPLAIEFAKAGFNVSGIDVDDKKIAAINKGNNYISDIDDSLLMDLVKKGNLKATKDTSIITTLDAISICVPTPLSKVNEPDVSYIINSVNAIKRYLHKDLLIVLESTTYPGTTKEVVLSTLRESELIAGEDYYLCFSPERIDPGNKNYNISNTPKVIGGITNECVKLGQLLYSQIVKDVISVSSPETAEMVKLLENTFRSINIGLANEVAIMCEKLGIDVWEVIDAASTKPYGFMKFTPGPGLGGHCIPIDPLYLSWKMKNLNYNPKFIDLASEINASMPEHIVDMLKKALNTNQKELENSKILLLGMAYKKDIDDIRESPSLDILYLLNKYNSKIEYFDPYIPDFVFNKRKHKSLDNLNSKVLRKFDAVIILTNHSNIDYELVKNNAALIIDTRNVYPLNNDNNIYRLGVGKSE</sequence>
<dbReference type="InterPro" id="IPR014026">
    <property type="entry name" value="UDP-Glc/GDP-Man_DH_dimer"/>
</dbReference>
<dbReference type="SUPFAM" id="SSF52413">
    <property type="entry name" value="UDP-glucose/GDP-mannose dehydrogenase C-terminal domain"/>
    <property type="match status" value="1"/>
</dbReference>
<reference evidence="4" key="1">
    <citation type="submission" date="2018-05" db="EMBL/GenBank/DDBJ databases">
        <authorList>
            <person name="Lanie J.A."/>
            <person name="Ng W.-L."/>
            <person name="Kazmierczak K.M."/>
            <person name="Andrzejewski T.M."/>
            <person name="Davidsen T.M."/>
            <person name="Wayne K.J."/>
            <person name="Tettelin H."/>
            <person name="Glass J.I."/>
            <person name="Rusch D."/>
            <person name="Podicherti R."/>
            <person name="Tsui H.-C.T."/>
            <person name="Winkler M.E."/>
        </authorList>
    </citation>
    <scope>NUCLEOTIDE SEQUENCE</scope>
</reference>
<keyword evidence="2" id="KW-0520">NAD</keyword>
<dbReference type="Pfam" id="PF03721">
    <property type="entry name" value="UDPG_MGDP_dh_N"/>
    <property type="match status" value="1"/>
</dbReference>
<dbReference type="SUPFAM" id="SSF51735">
    <property type="entry name" value="NAD(P)-binding Rossmann-fold domains"/>
    <property type="match status" value="1"/>
</dbReference>
<dbReference type="GO" id="GO:0000271">
    <property type="term" value="P:polysaccharide biosynthetic process"/>
    <property type="evidence" value="ECO:0007669"/>
    <property type="project" value="InterPro"/>
</dbReference>
<dbReference type="GO" id="GO:0051287">
    <property type="term" value="F:NAD binding"/>
    <property type="evidence" value="ECO:0007669"/>
    <property type="project" value="InterPro"/>
</dbReference>
<evidence type="ECO:0000256" key="1">
    <source>
        <dbReference type="ARBA" id="ARBA00023002"/>
    </source>
</evidence>
<dbReference type="InterPro" id="IPR014027">
    <property type="entry name" value="UDP-Glc/GDP-Man_DH_C"/>
</dbReference>
<dbReference type="InterPro" id="IPR008927">
    <property type="entry name" value="6-PGluconate_DH-like_C_sf"/>
</dbReference>
<dbReference type="EMBL" id="UINC01002733">
    <property type="protein sequence ID" value="SUZ99745.1"/>
    <property type="molecule type" value="Genomic_DNA"/>
</dbReference>
<protein>
    <recommendedName>
        <fullName evidence="3">UDP-glucose/GDP-mannose dehydrogenase C-terminal domain-containing protein</fullName>
    </recommendedName>
</protein>
<dbReference type="SMART" id="SM00984">
    <property type="entry name" value="UDPG_MGDP_dh_C"/>
    <property type="match status" value="1"/>
</dbReference>
<gene>
    <name evidence="4" type="ORF">METZ01_LOCUS52599</name>
</gene>
<proteinExistence type="predicted"/>
<dbReference type="InterPro" id="IPR028359">
    <property type="entry name" value="UDP_ManNAc/GlcNAc_DH"/>
</dbReference>
<evidence type="ECO:0000256" key="2">
    <source>
        <dbReference type="ARBA" id="ARBA00023027"/>
    </source>
</evidence>
<dbReference type="AlphaFoldDB" id="A0A381S6N1"/>
<evidence type="ECO:0000313" key="4">
    <source>
        <dbReference type="EMBL" id="SUZ99745.1"/>
    </source>
</evidence>
<dbReference type="GO" id="GO:0016616">
    <property type="term" value="F:oxidoreductase activity, acting on the CH-OH group of donors, NAD or NADP as acceptor"/>
    <property type="evidence" value="ECO:0007669"/>
    <property type="project" value="InterPro"/>
</dbReference>
<dbReference type="Pfam" id="PF00984">
    <property type="entry name" value="UDPG_MGDP_dh"/>
    <property type="match status" value="1"/>
</dbReference>
<organism evidence="4">
    <name type="scientific">marine metagenome</name>
    <dbReference type="NCBI Taxonomy" id="408172"/>
    <lineage>
        <taxon>unclassified sequences</taxon>
        <taxon>metagenomes</taxon>
        <taxon>ecological metagenomes</taxon>
    </lineage>
</organism>
<evidence type="ECO:0000259" key="3">
    <source>
        <dbReference type="SMART" id="SM00984"/>
    </source>
</evidence>
<dbReference type="PANTHER" id="PTHR43491">
    <property type="entry name" value="UDP-N-ACETYL-D-MANNOSAMINE DEHYDROGENASE"/>
    <property type="match status" value="1"/>
</dbReference>
<name>A0A381S6N1_9ZZZZ</name>
<dbReference type="Gene3D" id="3.40.50.720">
    <property type="entry name" value="NAD(P)-binding Rossmann-like Domain"/>
    <property type="match status" value="2"/>
</dbReference>
<dbReference type="PIRSF" id="PIRSF500136">
    <property type="entry name" value="UDP_ManNAc_DH"/>
    <property type="match status" value="1"/>
</dbReference>
<dbReference type="PANTHER" id="PTHR43491:SF1">
    <property type="entry name" value="UDP-N-ACETYL-D-MANNOSAMINE DEHYDROGENASE"/>
    <property type="match status" value="1"/>
</dbReference>